<dbReference type="Proteomes" id="UP000075901">
    <property type="component" value="Unassembled WGS sequence"/>
</dbReference>
<evidence type="ECO:0000256" key="1">
    <source>
        <dbReference type="SAM" id="MobiDB-lite"/>
    </source>
</evidence>
<feature type="compositionally biased region" description="Polar residues" evidence="1">
    <location>
        <begin position="51"/>
        <end position="60"/>
    </location>
</feature>
<organism evidence="3 4">
    <name type="scientific">Anopheles maculatus</name>
    <dbReference type="NCBI Taxonomy" id="74869"/>
    <lineage>
        <taxon>Eukaryota</taxon>
        <taxon>Metazoa</taxon>
        <taxon>Ecdysozoa</taxon>
        <taxon>Arthropoda</taxon>
        <taxon>Hexapoda</taxon>
        <taxon>Insecta</taxon>
        <taxon>Pterygota</taxon>
        <taxon>Neoptera</taxon>
        <taxon>Endopterygota</taxon>
        <taxon>Diptera</taxon>
        <taxon>Nematocera</taxon>
        <taxon>Culicoidea</taxon>
        <taxon>Culicidae</taxon>
        <taxon>Anophelinae</taxon>
        <taxon>Anopheles</taxon>
        <taxon>Anopheles maculatus group</taxon>
    </lineage>
</organism>
<feature type="compositionally biased region" description="Low complexity" evidence="1">
    <location>
        <begin position="61"/>
        <end position="70"/>
    </location>
</feature>
<dbReference type="AlphaFoldDB" id="A0A182S6N2"/>
<dbReference type="VEuPathDB" id="VectorBase:AMAM000723"/>
<feature type="signal peptide" evidence="2">
    <location>
        <begin position="1"/>
        <end position="27"/>
    </location>
</feature>
<accession>A0A182S6N2</accession>
<evidence type="ECO:0000313" key="3">
    <source>
        <dbReference type="EnsemblMetazoa" id="AMAM000723-PA"/>
    </source>
</evidence>
<proteinExistence type="predicted"/>
<sequence length="105" mass="11690">MKSKLKISSVVICLVLLICSSLLAVECAPIIENDPAVKSNLHMLPLEQTSTASDSLSSFESLDTTSSTSHSRSKRAIIFRPLFVYRQQQIKKQRVQNPLTSQTVR</sequence>
<feature type="chain" id="PRO_5008135451" description="Secreted protein" evidence="2">
    <location>
        <begin position="28"/>
        <end position="105"/>
    </location>
</feature>
<keyword evidence="2" id="KW-0732">Signal</keyword>
<evidence type="ECO:0000313" key="4">
    <source>
        <dbReference type="Proteomes" id="UP000075901"/>
    </source>
</evidence>
<keyword evidence="4" id="KW-1185">Reference proteome</keyword>
<feature type="region of interest" description="Disordered" evidence="1">
    <location>
        <begin position="51"/>
        <end position="71"/>
    </location>
</feature>
<dbReference type="EnsemblMetazoa" id="AMAM000723-RA">
    <property type="protein sequence ID" value="AMAM000723-PA"/>
    <property type="gene ID" value="AMAM000723"/>
</dbReference>
<name>A0A182S6N2_9DIPT</name>
<reference evidence="4" key="1">
    <citation type="submission" date="2013-09" db="EMBL/GenBank/DDBJ databases">
        <title>The Genome Sequence of Anopheles maculatus species B.</title>
        <authorList>
            <consortium name="The Broad Institute Genomics Platform"/>
            <person name="Neafsey D.E."/>
            <person name="Besansky N."/>
            <person name="Howell P."/>
            <person name="Walton C."/>
            <person name="Young S.K."/>
            <person name="Zeng Q."/>
            <person name="Gargeya S."/>
            <person name="Fitzgerald M."/>
            <person name="Haas B."/>
            <person name="Abouelleil A."/>
            <person name="Allen A.W."/>
            <person name="Alvarado L."/>
            <person name="Arachchi H.M."/>
            <person name="Berlin A.M."/>
            <person name="Chapman S.B."/>
            <person name="Gainer-Dewar J."/>
            <person name="Goldberg J."/>
            <person name="Griggs A."/>
            <person name="Gujja S."/>
            <person name="Hansen M."/>
            <person name="Howarth C."/>
            <person name="Imamovic A."/>
            <person name="Ireland A."/>
            <person name="Larimer J."/>
            <person name="McCowan C."/>
            <person name="Murphy C."/>
            <person name="Pearson M."/>
            <person name="Poon T.W."/>
            <person name="Priest M."/>
            <person name="Roberts A."/>
            <person name="Saif S."/>
            <person name="Shea T."/>
            <person name="Sisk P."/>
            <person name="Sykes S."/>
            <person name="Wortman J."/>
            <person name="Nusbaum C."/>
            <person name="Birren B."/>
        </authorList>
    </citation>
    <scope>NUCLEOTIDE SEQUENCE [LARGE SCALE GENOMIC DNA]</scope>
    <source>
        <strain evidence="4">maculatus3</strain>
    </source>
</reference>
<evidence type="ECO:0000256" key="2">
    <source>
        <dbReference type="SAM" id="SignalP"/>
    </source>
</evidence>
<evidence type="ECO:0008006" key="5">
    <source>
        <dbReference type="Google" id="ProtNLM"/>
    </source>
</evidence>
<protein>
    <recommendedName>
        <fullName evidence="5">Secreted protein</fullName>
    </recommendedName>
</protein>
<reference evidence="3" key="2">
    <citation type="submission" date="2020-05" db="UniProtKB">
        <authorList>
            <consortium name="EnsemblMetazoa"/>
        </authorList>
    </citation>
    <scope>IDENTIFICATION</scope>
    <source>
        <strain evidence="3">maculatus3</strain>
    </source>
</reference>